<accession>A0A7W5AW42</accession>
<evidence type="ECO:0000313" key="2">
    <source>
        <dbReference type="Proteomes" id="UP000570361"/>
    </source>
</evidence>
<gene>
    <name evidence="1" type="ORF">FHS18_001856</name>
</gene>
<sequence length="61" mass="6970">MENEAKCRIRRIAILHARHTEHAELLVEGRVVLVPLGKVAAEAQVGDPLSWNGQMWRQQQE</sequence>
<dbReference type="RefSeq" id="WP_183599210.1">
    <property type="nucleotide sequence ID" value="NZ_JACHXK010000003.1"/>
</dbReference>
<comment type="caution">
    <text evidence="1">The sequence shown here is derived from an EMBL/GenBank/DDBJ whole genome shotgun (WGS) entry which is preliminary data.</text>
</comment>
<protein>
    <submittedName>
        <fullName evidence="1">Uncharacterized protein</fullName>
    </submittedName>
</protein>
<evidence type="ECO:0000313" key="1">
    <source>
        <dbReference type="EMBL" id="MBB3109793.1"/>
    </source>
</evidence>
<dbReference type="AlphaFoldDB" id="A0A7W5AW42"/>
<dbReference type="EMBL" id="JACHXK010000003">
    <property type="protein sequence ID" value="MBB3109793.1"/>
    <property type="molecule type" value="Genomic_DNA"/>
</dbReference>
<keyword evidence="2" id="KW-1185">Reference proteome</keyword>
<name>A0A7W5AW42_9BACL</name>
<organism evidence="1 2">
    <name type="scientific">Paenibacillus phyllosphaerae</name>
    <dbReference type="NCBI Taxonomy" id="274593"/>
    <lineage>
        <taxon>Bacteria</taxon>
        <taxon>Bacillati</taxon>
        <taxon>Bacillota</taxon>
        <taxon>Bacilli</taxon>
        <taxon>Bacillales</taxon>
        <taxon>Paenibacillaceae</taxon>
        <taxon>Paenibacillus</taxon>
    </lineage>
</organism>
<dbReference type="Proteomes" id="UP000570361">
    <property type="component" value="Unassembled WGS sequence"/>
</dbReference>
<reference evidence="1 2" key="1">
    <citation type="submission" date="2020-08" db="EMBL/GenBank/DDBJ databases">
        <title>Genomic Encyclopedia of Type Strains, Phase III (KMG-III): the genomes of soil and plant-associated and newly described type strains.</title>
        <authorList>
            <person name="Whitman W."/>
        </authorList>
    </citation>
    <scope>NUCLEOTIDE SEQUENCE [LARGE SCALE GENOMIC DNA]</scope>
    <source>
        <strain evidence="1 2">CECT 5862</strain>
    </source>
</reference>
<proteinExistence type="predicted"/>